<proteinExistence type="predicted"/>
<reference evidence="2" key="1">
    <citation type="journal article" date="2020" name="Nature">
        <title>Giant virus diversity and host interactions through global metagenomics.</title>
        <authorList>
            <person name="Schulz F."/>
            <person name="Roux S."/>
            <person name="Paez-Espino D."/>
            <person name="Jungbluth S."/>
            <person name="Walsh D.A."/>
            <person name="Denef V.J."/>
            <person name="McMahon K.D."/>
            <person name="Konstantinidis K.T."/>
            <person name="Eloe-Fadrosh E.A."/>
            <person name="Kyrpides N.C."/>
            <person name="Woyke T."/>
        </authorList>
    </citation>
    <scope>NUCLEOTIDE SEQUENCE</scope>
    <source>
        <strain evidence="2">GVMAG-M-3300020595-32</strain>
    </source>
</reference>
<protein>
    <submittedName>
        <fullName evidence="2">Uncharacterized protein</fullName>
    </submittedName>
</protein>
<dbReference type="InterPro" id="IPR043929">
    <property type="entry name" value="DUF5755"/>
</dbReference>
<keyword evidence="1" id="KW-0812">Transmembrane</keyword>
<keyword evidence="1" id="KW-1133">Transmembrane helix</keyword>
<dbReference type="EMBL" id="MN739396">
    <property type="protein sequence ID" value="QHT02664.1"/>
    <property type="molecule type" value="Genomic_DNA"/>
</dbReference>
<accession>A0A6C0CGB9</accession>
<keyword evidence="1" id="KW-0472">Membrane</keyword>
<feature type="transmembrane region" description="Helical" evidence="1">
    <location>
        <begin position="12"/>
        <end position="35"/>
    </location>
</feature>
<evidence type="ECO:0000313" key="2">
    <source>
        <dbReference type="EMBL" id="QHT02664.1"/>
    </source>
</evidence>
<dbReference type="Pfam" id="PF19059">
    <property type="entry name" value="DUF5755"/>
    <property type="match status" value="1"/>
</dbReference>
<sequence>MGKSKSMKGGSILQSNSIVNILLVLLVGVLLYNIVNQPQVIIQEKPKVIIKEIIKENDEEEPYREDFYRPDRKRRINKPFNYPTRGPPEEYDMVGFLQDSDDSNKLQQLYGRRTYPNSNSWNYFVKSDQYHQIPIPVTLEGKNCTDETGCKELQNSDNINLLDKEHTATIYKPEPYYYNPHVL</sequence>
<organism evidence="2">
    <name type="scientific">viral metagenome</name>
    <dbReference type="NCBI Taxonomy" id="1070528"/>
    <lineage>
        <taxon>unclassified sequences</taxon>
        <taxon>metagenomes</taxon>
        <taxon>organismal metagenomes</taxon>
    </lineage>
</organism>
<name>A0A6C0CGB9_9ZZZZ</name>
<dbReference type="AlphaFoldDB" id="A0A6C0CGB9"/>
<evidence type="ECO:0000256" key="1">
    <source>
        <dbReference type="SAM" id="Phobius"/>
    </source>
</evidence>